<dbReference type="InterPro" id="IPR049326">
    <property type="entry name" value="Rhodopsin_dom_fungi"/>
</dbReference>
<comment type="caution">
    <text evidence="9">The sequence shown here is derived from an EMBL/GenBank/DDBJ whole genome shotgun (WGS) entry which is preliminary data.</text>
</comment>
<protein>
    <recommendedName>
        <fullName evidence="8">Rhodopsin domain-containing protein</fullName>
    </recommendedName>
</protein>
<dbReference type="InterPro" id="IPR052337">
    <property type="entry name" value="SAT4-like"/>
</dbReference>
<feature type="transmembrane region" description="Helical" evidence="7">
    <location>
        <begin position="263"/>
        <end position="283"/>
    </location>
</feature>
<name>A0AA35LVP7_9HYPO</name>
<dbReference type="EMBL" id="CABFNP030000705">
    <property type="protein sequence ID" value="CAI6081801.1"/>
    <property type="molecule type" value="Genomic_DNA"/>
</dbReference>
<keyword evidence="3 7" id="KW-1133">Transmembrane helix</keyword>
<keyword evidence="2 7" id="KW-0812">Transmembrane</keyword>
<feature type="domain" description="Rhodopsin" evidence="8">
    <location>
        <begin position="31"/>
        <end position="142"/>
    </location>
</feature>
<evidence type="ECO:0000256" key="7">
    <source>
        <dbReference type="SAM" id="Phobius"/>
    </source>
</evidence>
<feature type="transmembrane region" description="Helical" evidence="7">
    <location>
        <begin position="15"/>
        <end position="34"/>
    </location>
</feature>
<gene>
    <name evidence="9" type="ORF">CCHLO57077_00004200</name>
</gene>
<feature type="domain" description="Rhodopsin" evidence="8">
    <location>
        <begin position="159"/>
        <end position="288"/>
    </location>
</feature>
<feature type="compositionally biased region" description="Basic and acidic residues" evidence="6">
    <location>
        <begin position="382"/>
        <end position="401"/>
    </location>
</feature>
<dbReference type="PANTHER" id="PTHR33048:SF47">
    <property type="entry name" value="INTEGRAL MEMBRANE PROTEIN-RELATED"/>
    <property type="match status" value="1"/>
</dbReference>
<sequence>MGIEGYDAFRARLDGAAISTFILATLAVPAKLWCRTRVGGWSNIGMDDWLSIATLFWMNVFFWITMIGLRPYLGRDAGVDVPMDEVELFSKCLFAAALTYCVAIAFIKFTILAFYWKLFSVTARIPIMVIFASVAAWLITFVHTLPRPPLPTYEAGNALCLGAFGCQPIKAQWDFVAMATAKCLPQKSIYLGGSLPNVIIDFVLVLMPIPYVWGLNVPLGQRLILASMFLLGLFVCIVSIIRLTEVMSISTSDTNITYNLRNFMLWSVVEINIGLVCSCLPSLRRLAKTLGLGALFSRGSSANKASGTPGGHTPAPTTAGGNTGNQSNGGGSRFHSMLKSRGIWSSVAGLTKLDSDEEYQMIDHQHKHAANPQGKSTTGVTGERRSRDTEDDKEHSVRTMDDQPGITVHHDWSVVVDNKPNATR</sequence>
<feature type="transmembrane region" description="Helical" evidence="7">
    <location>
        <begin position="93"/>
        <end position="115"/>
    </location>
</feature>
<evidence type="ECO:0000259" key="8">
    <source>
        <dbReference type="Pfam" id="PF20684"/>
    </source>
</evidence>
<feature type="transmembrane region" description="Helical" evidence="7">
    <location>
        <begin position="55"/>
        <end position="73"/>
    </location>
</feature>
<organism evidence="9 10">
    <name type="scientific">Clonostachys chloroleuca</name>
    <dbReference type="NCBI Taxonomy" id="1926264"/>
    <lineage>
        <taxon>Eukaryota</taxon>
        <taxon>Fungi</taxon>
        <taxon>Dikarya</taxon>
        <taxon>Ascomycota</taxon>
        <taxon>Pezizomycotina</taxon>
        <taxon>Sordariomycetes</taxon>
        <taxon>Hypocreomycetidae</taxon>
        <taxon>Hypocreales</taxon>
        <taxon>Bionectriaceae</taxon>
        <taxon>Clonostachys</taxon>
    </lineage>
</organism>
<reference evidence="9" key="1">
    <citation type="submission" date="2023-01" db="EMBL/GenBank/DDBJ databases">
        <authorList>
            <person name="Piombo E."/>
        </authorList>
    </citation>
    <scope>NUCLEOTIDE SEQUENCE</scope>
</reference>
<feature type="region of interest" description="Disordered" evidence="6">
    <location>
        <begin position="300"/>
        <end position="334"/>
    </location>
</feature>
<feature type="transmembrane region" description="Helical" evidence="7">
    <location>
        <begin position="198"/>
        <end position="216"/>
    </location>
</feature>
<evidence type="ECO:0000313" key="10">
    <source>
        <dbReference type="Proteomes" id="UP001160390"/>
    </source>
</evidence>
<feature type="region of interest" description="Disordered" evidence="6">
    <location>
        <begin position="364"/>
        <end position="408"/>
    </location>
</feature>
<evidence type="ECO:0000256" key="6">
    <source>
        <dbReference type="SAM" id="MobiDB-lite"/>
    </source>
</evidence>
<keyword evidence="10" id="KW-1185">Reference proteome</keyword>
<feature type="transmembrane region" description="Helical" evidence="7">
    <location>
        <begin position="223"/>
        <end position="243"/>
    </location>
</feature>
<dbReference type="Pfam" id="PF20684">
    <property type="entry name" value="Fung_rhodopsin"/>
    <property type="match status" value="2"/>
</dbReference>
<feature type="transmembrane region" description="Helical" evidence="7">
    <location>
        <begin position="127"/>
        <end position="145"/>
    </location>
</feature>
<evidence type="ECO:0000256" key="3">
    <source>
        <dbReference type="ARBA" id="ARBA00022989"/>
    </source>
</evidence>
<keyword evidence="4 7" id="KW-0472">Membrane</keyword>
<feature type="compositionally biased region" description="Gly residues" evidence="6">
    <location>
        <begin position="321"/>
        <end position="332"/>
    </location>
</feature>
<feature type="compositionally biased region" description="Low complexity" evidence="6">
    <location>
        <begin position="311"/>
        <end position="320"/>
    </location>
</feature>
<evidence type="ECO:0000256" key="1">
    <source>
        <dbReference type="ARBA" id="ARBA00004141"/>
    </source>
</evidence>
<comment type="subcellular location">
    <subcellularLocation>
        <location evidence="1">Membrane</location>
        <topology evidence="1">Multi-pass membrane protein</topology>
    </subcellularLocation>
</comment>
<evidence type="ECO:0000313" key="9">
    <source>
        <dbReference type="EMBL" id="CAI6081801.1"/>
    </source>
</evidence>
<comment type="similarity">
    <text evidence="5">Belongs to the SAT4 family.</text>
</comment>
<dbReference type="Proteomes" id="UP001160390">
    <property type="component" value="Unassembled WGS sequence"/>
</dbReference>
<evidence type="ECO:0000256" key="5">
    <source>
        <dbReference type="ARBA" id="ARBA00038359"/>
    </source>
</evidence>
<dbReference type="PANTHER" id="PTHR33048">
    <property type="entry name" value="PTH11-LIKE INTEGRAL MEMBRANE PROTEIN (AFU_ORTHOLOGUE AFUA_5G11245)"/>
    <property type="match status" value="1"/>
</dbReference>
<evidence type="ECO:0000256" key="2">
    <source>
        <dbReference type="ARBA" id="ARBA00022692"/>
    </source>
</evidence>
<dbReference type="GO" id="GO:0016020">
    <property type="term" value="C:membrane"/>
    <property type="evidence" value="ECO:0007669"/>
    <property type="project" value="UniProtKB-SubCell"/>
</dbReference>
<dbReference type="AlphaFoldDB" id="A0AA35LVP7"/>
<evidence type="ECO:0000256" key="4">
    <source>
        <dbReference type="ARBA" id="ARBA00023136"/>
    </source>
</evidence>
<proteinExistence type="inferred from homology"/>
<accession>A0AA35LVP7</accession>